<evidence type="ECO:0000313" key="5">
    <source>
        <dbReference type="EnsemblProtists" id="EKX35885"/>
    </source>
</evidence>
<dbReference type="InterPro" id="IPR029030">
    <property type="entry name" value="Caspase-like_dom_sf"/>
</dbReference>
<comment type="similarity">
    <text evidence="1">Belongs to the peptidase C14A family.</text>
</comment>
<dbReference type="EMBL" id="JH993082">
    <property type="protein sequence ID" value="EKX35885.1"/>
    <property type="molecule type" value="Genomic_DNA"/>
</dbReference>
<dbReference type="GeneID" id="17292627"/>
<dbReference type="PROSITE" id="PS50208">
    <property type="entry name" value="CASPASE_P20"/>
    <property type="match status" value="1"/>
</dbReference>
<evidence type="ECO:0000313" key="4">
    <source>
        <dbReference type="EMBL" id="EKX35885.1"/>
    </source>
</evidence>
<evidence type="ECO:0000259" key="3">
    <source>
        <dbReference type="PROSITE" id="PS50208"/>
    </source>
</evidence>
<gene>
    <name evidence="4" type="ORF">GUITHDRAFT_146145</name>
</gene>
<dbReference type="Gene3D" id="3.40.50.1460">
    <property type="match status" value="1"/>
</dbReference>
<organism evidence="4">
    <name type="scientific">Guillardia theta (strain CCMP2712)</name>
    <name type="common">Cryptophyte</name>
    <dbReference type="NCBI Taxonomy" id="905079"/>
    <lineage>
        <taxon>Eukaryota</taxon>
        <taxon>Cryptophyceae</taxon>
        <taxon>Pyrenomonadales</taxon>
        <taxon>Geminigeraceae</taxon>
        <taxon>Guillardia</taxon>
    </lineage>
</organism>
<dbReference type="Pfam" id="PF00656">
    <property type="entry name" value="Peptidase_C14"/>
    <property type="match status" value="1"/>
</dbReference>
<dbReference type="HOGENOM" id="CLU_580695_0_0_1"/>
<proteinExistence type="inferred from homology"/>
<dbReference type="EnsemblProtists" id="EKX35885">
    <property type="protein sequence ID" value="EKX35885"/>
    <property type="gene ID" value="GUITHDRAFT_146145"/>
</dbReference>
<evidence type="ECO:0000256" key="1">
    <source>
        <dbReference type="ARBA" id="ARBA00010134"/>
    </source>
</evidence>
<evidence type="ECO:0000313" key="6">
    <source>
        <dbReference type="Proteomes" id="UP000011087"/>
    </source>
</evidence>
<dbReference type="InterPro" id="IPR015917">
    <property type="entry name" value="Pept_C14A"/>
</dbReference>
<dbReference type="RefSeq" id="XP_005822865.1">
    <property type="nucleotide sequence ID" value="XM_005822808.1"/>
</dbReference>
<reference evidence="6" key="2">
    <citation type="submission" date="2012-11" db="EMBL/GenBank/DDBJ databases">
        <authorList>
            <person name="Kuo A."/>
            <person name="Curtis B.A."/>
            <person name="Tanifuji G."/>
            <person name="Burki F."/>
            <person name="Gruber A."/>
            <person name="Irimia M."/>
            <person name="Maruyama S."/>
            <person name="Arias M.C."/>
            <person name="Ball S.G."/>
            <person name="Gile G.H."/>
            <person name="Hirakawa Y."/>
            <person name="Hopkins J.F."/>
            <person name="Rensing S.A."/>
            <person name="Schmutz J."/>
            <person name="Symeonidi A."/>
            <person name="Elias M."/>
            <person name="Eveleigh R.J."/>
            <person name="Herman E.K."/>
            <person name="Klute M.J."/>
            <person name="Nakayama T."/>
            <person name="Obornik M."/>
            <person name="Reyes-Prieto A."/>
            <person name="Armbrust E.V."/>
            <person name="Aves S.J."/>
            <person name="Beiko R.G."/>
            <person name="Coutinho P."/>
            <person name="Dacks J.B."/>
            <person name="Durnford D.G."/>
            <person name="Fast N.M."/>
            <person name="Green B.R."/>
            <person name="Grisdale C."/>
            <person name="Hempe F."/>
            <person name="Henrissat B."/>
            <person name="Hoppner M.P."/>
            <person name="Ishida K.-I."/>
            <person name="Kim E."/>
            <person name="Koreny L."/>
            <person name="Kroth P.G."/>
            <person name="Liu Y."/>
            <person name="Malik S.-B."/>
            <person name="Maier U.G."/>
            <person name="McRose D."/>
            <person name="Mock T."/>
            <person name="Neilson J.A."/>
            <person name="Onodera N.T."/>
            <person name="Poole A.M."/>
            <person name="Pritham E.J."/>
            <person name="Richards T.A."/>
            <person name="Rocap G."/>
            <person name="Roy S.W."/>
            <person name="Sarai C."/>
            <person name="Schaack S."/>
            <person name="Shirato S."/>
            <person name="Slamovits C.H."/>
            <person name="Spencer D.F."/>
            <person name="Suzuki S."/>
            <person name="Worden A.Z."/>
            <person name="Zauner S."/>
            <person name="Barry K."/>
            <person name="Bell C."/>
            <person name="Bharti A.K."/>
            <person name="Crow J.A."/>
            <person name="Grimwood J."/>
            <person name="Kramer R."/>
            <person name="Lindquist E."/>
            <person name="Lucas S."/>
            <person name="Salamov A."/>
            <person name="McFadden G.I."/>
            <person name="Lane C.E."/>
            <person name="Keeling P.J."/>
            <person name="Gray M.W."/>
            <person name="Grigoriev I.V."/>
            <person name="Archibald J.M."/>
        </authorList>
    </citation>
    <scope>NUCLEOTIDE SEQUENCE</scope>
    <source>
        <strain evidence="6">CCMP2712</strain>
    </source>
</reference>
<feature type="region of interest" description="Disordered" evidence="2">
    <location>
        <begin position="1"/>
        <end position="27"/>
    </location>
</feature>
<evidence type="ECO:0000256" key="2">
    <source>
        <dbReference type="SAM" id="MobiDB-lite"/>
    </source>
</evidence>
<keyword evidence="6" id="KW-1185">Reference proteome</keyword>
<dbReference type="OrthoDB" id="412369at2759"/>
<sequence>MTMLCSVSPSDVKTKRNLNPESSGENKTQHDLALFFANWMPEAESTRQFNPNDVKAFLDQIDKGQRDVVKIIGFSEFPFTNGRRLKEADWTIEREYWLKLDRIDRRVAGEDGYVILHVHYAGKWTAARDRRDTSMITQLNIRHTTRKVELAYHRKCVDLNKWKERHGSEVLPNLPAQGWRWRENPGICRSMHGLLMEAERCTSWVRSLVIPKALSLATPAGARKALIISNKKYQHTQIKDLPNAIMDGSKLESALMELGWDVEFEVNLGLEDMVKAVKGFRDSVREDRDAALFAFIGHAVEVNGKLFLIPKGFQADSLTDEDMEEDLQSFALPFSKVQSFLRTARKGRNPTVFVLDCCRSNGLSASASRSFDVGTDKLSAPGIDVVNSCVVYSTQAGQVAQDGEPGRGGPFMSVFAANILVEDKSLNDVMEETRKSVMNKTNMVQMAPFVSMLTEAFYFNPSCRVDGMNLA</sequence>
<dbReference type="InterPro" id="IPR052039">
    <property type="entry name" value="Caspase-related_regulators"/>
</dbReference>
<feature type="domain" description="Caspase family p20" evidence="3">
    <location>
        <begin position="225"/>
        <end position="301"/>
    </location>
</feature>
<dbReference type="InterPro" id="IPR001309">
    <property type="entry name" value="Pept_C14_p20"/>
</dbReference>
<dbReference type="PANTHER" id="PTHR22576:SF37">
    <property type="entry name" value="MUCOSA-ASSOCIATED LYMPHOID TISSUE LYMPHOMA TRANSLOCATION PROTEIN 1"/>
    <property type="match status" value="1"/>
</dbReference>
<dbReference type="SMART" id="SM00115">
    <property type="entry name" value="CASc"/>
    <property type="match status" value="1"/>
</dbReference>
<dbReference type="GO" id="GO:0004197">
    <property type="term" value="F:cysteine-type endopeptidase activity"/>
    <property type="evidence" value="ECO:0007669"/>
    <property type="project" value="InterPro"/>
</dbReference>
<dbReference type="PRINTS" id="PR00376">
    <property type="entry name" value="IL1BCENZYME"/>
</dbReference>
<dbReference type="SUPFAM" id="SSF52129">
    <property type="entry name" value="Caspase-like"/>
    <property type="match status" value="1"/>
</dbReference>
<feature type="compositionally biased region" description="Polar residues" evidence="2">
    <location>
        <begin position="1"/>
        <end position="26"/>
    </location>
</feature>
<dbReference type="InterPro" id="IPR011600">
    <property type="entry name" value="Pept_C14_caspase"/>
</dbReference>
<protein>
    <recommendedName>
        <fullName evidence="3">Caspase family p20 domain-containing protein</fullName>
    </recommendedName>
</protein>
<dbReference type="AlphaFoldDB" id="L1IJ94"/>
<dbReference type="GO" id="GO:0006508">
    <property type="term" value="P:proteolysis"/>
    <property type="evidence" value="ECO:0007669"/>
    <property type="project" value="InterPro"/>
</dbReference>
<name>L1IJ94_GUITC</name>
<dbReference type="PaxDb" id="55529-EKX35885"/>
<dbReference type="KEGG" id="gtt:GUITHDRAFT_146145"/>
<dbReference type="PANTHER" id="PTHR22576">
    <property type="entry name" value="MUCOSA ASSOCIATED LYMPHOID TISSUE LYMPHOMA TRANSLOCATION PROTEIN 1/PARACASPASE"/>
    <property type="match status" value="1"/>
</dbReference>
<reference evidence="4 6" key="1">
    <citation type="journal article" date="2012" name="Nature">
        <title>Algal genomes reveal evolutionary mosaicism and the fate of nucleomorphs.</title>
        <authorList>
            <consortium name="DOE Joint Genome Institute"/>
            <person name="Curtis B.A."/>
            <person name="Tanifuji G."/>
            <person name="Burki F."/>
            <person name="Gruber A."/>
            <person name="Irimia M."/>
            <person name="Maruyama S."/>
            <person name="Arias M.C."/>
            <person name="Ball S.G."/>
            <person name="Gile G.H."/>
            <person name="Hirakawa Y."/>
            <person name="Hopkins J.F."/>
            <person name="Kuo A."/>
            <person name="Rensing S.A."/>
            <person name="Schmutz J."/>
            <person name="Symeonidi A."/>
            <person name="Elias M."/>
            <person name="Eveleigh R.J."/>
            <person name="Herman E.K."/>
            <person name="Klute M.J."/>
            <person name="Nakayama T."/>
            <person name="Obornik M."/>
            <person name="Reyes-Prieto A."/>
            <person name="Armbrust E.V."/>
            <person name="Aves S.J."/>
            <person name="Beiko R.G."/>
            <person name="Coutinho P."/>
            <person name="Dacks J.B."/>
            <person name="Durnford D.G."/>
            <person name="Fast N.M."/>
            <person name="Green B.R."/>
            <person name="Grisdale C.J."/>
            <person name="Hempel F."/>
            <person name="Henrissat B."/>
            <person name="Hoppner M.P."/>
            <person name="Ishida K."/>
            <person name="Kim E."/>
            <person name="Koreny L."/>
            <person name="Kroth P.G."/>
            <person name="Liu Y."/>
            <person name="Malik S.B."/>
            <person name="Maier U.G."/>
            <person name="McRose D."/>
            <person name="Mock T."/>
            <person name="Neilson J.A."/>
            <person name="Onodera N.T."/>
            <person name="Poole A.M."/>
            <person name="Pritham E.J."/>
            <person name="Richards T.A."/>
            <person name="Rocap G."/>
            <person name="Roy S.W."/>
            <person name="Sarai C."/>
            <person name="Schaack S."/>
            <person name="Shirato S."/>
            <person name="Slamovits C.H."/>
            <person name="Spencer D.F."/>
            <person name="Suzuki S."/>
            <person name="Worden A.Z."/>
            <person name="Zauner S."/>
            <person name="Barry K."/>
            <person name="Bell C."/>
            <person name="Bharti A.K."/>
            <person name="Crow J.A."/>
            <person name="Grimwood J."/>
            <person name="Kramer R."/>
            <person name="Lindquist E."/>
            <person name="Lucas S."/>
            <person name="Salamov A."/>
            <person name="McFadden G.I."/>
            <person name="Lane C.E."/>
            <person name="Keeling P.J."/>
            <person name="Gray M.W."/>
            <person name="Grigoriev I.V."/>
            <person name="Archibald J.M."/>
        </authorList>
    </citation>
    <scope>NUCLEOTIDE SEQUENCE</scope>
    <source>
        <strain evidence="4 6">CCMP2712</strain>
    </source>
</reference>
<accession>L1IJ94</accession>
<dbReference type="Proteomes" id="UP000011087">
    <property type="component" value="Unassembled WGS sequence"/>
</dbReference>
<reference evidence="5" key="3">
    <citation type="submission" date="2016-03" db="UniProtKB">
        <authorList>
            <consortium name="EnsemblProtists"/>
        </authorList>
    </citation>
    <scope>IDENTIFICATION</scope>
</reference>